<keyword evidence="2" id="KW-0539">Nucleus</keyword>
<proteinExistence type="predicted"/>
<evidence type="ECO:0000256" key="1">
    <source>
        <dbReference type="ARBA" id="ARBA00004123"/>
    </source>
</evidence>
<dbReference type="InterPro" id="IPR025151">
    <property type="entry name" value="ELYS_dom"/>
</dbReference>
<reference evidence="5 6" key="1">
    <citation type="submission" date="2024-03" db="EMBL/GenBank/DDBJ databases">
        <title>The Acrasis kona genome and developmental transcriptomes reveal deep origins of eukaryotic multicellular pathways.</title>
        <authorList>
            <person name="Sheikh S."/>
            <person name="Fu C.-J."/>
            <person name="Brown M.W."/>
            <person name="Baldauf S.L."/>
        </authorList>
    </citation>
    <scope>NUCLEOTIDE SEQUENCE [LARGE SCALE GENOMIC DNA]</scope>
    <source>
        <strain evidence="5 6">ATCC MYA-3509</strain>
    </source>
</reference>
<feature type="compositionally biased region" description="Acidic residues" evidence="3">
    <location>
        <begin position="729"/>
        <end position="750"/>
    </location>
</feature>
<keyword evidence="6" id="KW-1185">Reference proteome</keyword>
<evidence type="ECO:0000256" key="3">
    <source>
        <dbReference type="SAM" id="MobiDB-lite"/>
    </source>
</evidence>
<evidence type="ECO:0000259" key="4">
    <source>
        <dbReference type="Pfam" id="PF13934"/>
    </source>
</evidence>
<sequence>MQVFNLDLMDSKNNKPSKKAFQSYSLADIASIDTLLSMWIDVHSLHHFNNEISFKVRALTSTSIYNISFSSASSHILQQLNHDGVNIFNNSQLLDKIHDQCLALKMIRTSSSSSSSFKDASSSSSSSTLEEYKLKNLWNVCLTFDCIFPIIEYIHAKESNDPNIYVQSAPTHLVEWIREQHNVIQEKTRELMLDVLRQQGHHPRSIAEQDRDYKMNELNESSVQLNHLTKVIESLVQRCHDDFQMEKMQRLQSRIRQIRDHVLILGWFLEMGFIPVGSKLYNHETFHAMWKTRREERKKLIDDLQNSSDPSIEQLELCVIHKLSELRSVDEDGSANYVSNHQPAPFFIDLIMQQADPTLQESSYPPNDLNGLFDLFLNNENDQTYKHAAMLYFITDFSMEKTQHSVMISNYCRTFNISREWQNLIMGLWQLDCVPQEEDVLDAVMYLTSNNAPHHLFKQHIVNVLLTRGAFLAARRIYASMNMNHDVQHMRVLLSNHLKQSSFDLQRRVQDANHRRMLFYCIMEYAHHTGTFSGDWITLPFDSSESEWVVQYLHNKIQQLHHDERGHGENAVNKKDLQGDGVGCELDWLFGYHVSRHEYAKAIRVYGDYKQDDSNHSFRMLMRDQLIKALPMHDLISNHCHRDGDQQRDDRVVVVETSPVVPTMLIKKKAPMMVKKVSTVDDKRRYDIGYKSQLVHGNGSNRASVGGKSVRNVNHQAYASSGSDGSNSSEEDEMRDEEVMEVVSDEEEESPPPNRPLSGQRDGNHALKVAHYDQDDDDDVLF</sequence>
<comment type="caution">
    <text evidence="5">The sequence shown here is derived from an EMBL/GenBank/DDBJ whole genome shotgun (WGS) entry which is preliminary data.</text>
</comment>
<accession>A0AAW2ZHS3</accession>
<gene>
    <name evidence="5" type="ORF">AKO1_009178</name>
</gene>
<feature type="region of interest" description="Disordered" evidence="3">
    <location>
        <begin position="717"/>
        <end position="782"/>
    </location>
</feature>
<evidence type="ECO:0000256" key="2">
    <source>
        <dbReference type="ARBA" id="ARBA00023242"/>
    </source>
</evidence>
<dbReference type="GO" id="GO:0005634">
    <property type="term" value="C:nucleus"/>
    <property type="evidence" value="ECO:0007669"/>
    <property type="project" value="UniProtKB-SubCell"/>
</dbReference>
<feature type="compositionally biased region" description="Basic and acidic residues" evidence="3">
    <location>
        <begin position="762"/>
        <end position="773"/>
    </location>
</feature>
<dbReference type="AlphaFoldDB" id="A0AAW2ZHS3"/>
<comment type="subcellular location">
    <subcellularLocation>
        <location evidence="1">Nucleus</location>
    </subcellularLocation>
</comment>
<dbReference type="InterPro" id="IPR052620">
    <property type="entry name" value="ELYS/MEL-28_NucAsmblyFactor"/>
</dbReference>
<protein>
    <recommendedName>
        <fullName evidence="4">ELYS-like domain-containing protein</fullName>
    </recommendedName>
</protein>
<evidence type="ECO:0000313" key="6">
    <source>
        <dbReference type="Proteomes" id="UP001431209"/>
    </source>
</evidence>
<dbReference type="PANTHER" id="PTHR21583">
    <property type="entry name" value="ELYS PROTEIN"/>
    <property type="match status" value="1"/>
</dbReference>
<dbReference type="Pfam" id="PF13934">
    <property type="entry name" value="ELYS"/>
    <property type="match status" value="1"/>
</dbReference>
<dbReference type="PANTHER" id="PTHR21583:SF8">
    <property type="entry name" value="PROTEIN ELYS"/>
    <property type="match status" value="1"/>
</dbReference>
<dbReference type="EMBL" id="JAOPGA020001558">
    <property type="protein sequence ID" value="KAL0489452.1"/>
    <property type="molecule type" value="Genomic_DNA"/>
</dbReference>
<name>A0AAW2ZHS3_9EUKA</name>
<feature type="domain" description="ELYS-like" evidence="4">
    <location>
        <begin position="347"/>
        <end position="554"/>
    </location>
</feature>
<organism evidence="5 6">
    <name type="scientific">Acrasis kona</name>
    <dbReference type="NCBI Taxonomy" id="1008807"/>
    <lineage>
        <taxon>Eukaryota</taxon>
        <taxon>Discoba</taxon>
        <taxon>Heterolobosea</taxon>
        <taxon>Tetramitia</taxon>
        <taxon>Eutetramitia</taxon>
        <taxon>Acrasidae</taxon>
        <taxon>Acrasis</taxon>
    </lineage>
</organism>
<evidence type="ECO:0000313" key="5">
    <source>
        <dbReference type="EMBL" id="KAL0489452.1"/>
    </source>
</evidence>
<dbReference type="Proteomes" id="UP001431209">
    <property type="component" value="Unassembled WGS sequence"/>
</dbReference>